<sequence length="166" mass="18315">MYEDRIERAKENFMSGYNCSQSVTAAFADLLGMDTELALRASSSFGAGIGRMRLTCGAACGLFMLAGLLTGCTDPTDRIGKGRNYAIVQQLAEKFREKMGSTTCREILGLRKDAPTPPMPDERTAEYYRKRPCVRTVETAAQIFAEFLSEYNLSAANSTNNTEHKL</sequence>
<reference evidence="1" key="1">
    <citation type="submission" date="2020-10" db="EMBL/GenBank/DDBJ databases">
        <authorList>
            <person name="Gilroy R."/>
        </authorList>
    </citation>
    <scope>NUCLEOTIDE SEQUENCE</scope>
    <source>
        <strain evidence="1">6919</strain>
    </source>
</reference>
<evidence type="ECO:0000313" key="1">
    <source>
        <dbReference type="EMBL" id="MBO8475778.1"/>
    </source>
</evidence>
<organism evidence="1 2">
    <name type="scientific">Candidatus Limisoma faecipullorum</name>
    <dbReference type="NCBI Taxonomy" id="2840854"/>
    <lineage>
        <taxon>Bacteria</taxon>
        <taxon>Pseudomonadati</taxon>
        <taxon>Bacteroidota</taxon>
        <taxon>Bacteroidia</taxon>
        <taxon>Bacteroidales</taxon>
        <taxon>Candidatus Limisoma</taxon>
    </lineage>
</organism>
<dbReference type="NCBIfam" id="TIGR01909">
    <property type="entry name" value="C_GCAxxG_C_C"/>
    <property type="match status" value="1"/>
</dbReference>
<protein>
    <submittedName>
        <fullName evidence="1">C_GCAxxG_C_C family protein</fullName>
    </submittedName>
</protein>
<name>A0A9D9IN48_9BACT</name>
<evidence type="ECO:0000313" key="2">
    <source>
        <dbReference type="Proteomes" id="UP000823598"/>
    </source>
</evidence>
<comment type="caution">
    <text evidence="1">The sequence shown here is derived from an EMBL/GenBank/DDBJ whole genome shotgun (WGS) entry which is preliminary data.</text>
</comment>
<dbReference type="AlphaFoldDB" id="A0A9D9IN48"/>
<proteinExistence type="predicted"/>
<dbReference type="Proteomes" id="UP000823598">
    <property type="component" value="Unassembled WGS sequence"/>
</dbReference>
<reference evidence="1" key="2">
    <citation type="journal article" date="2021" name="PeerJ">
        <title>Extensive microbial diversity within the chicken gut microbiome revealed by metagenomics and culture.</title>
        <authorList>
            <person name="Gilroy R."/>
            <person name="Ravi A."/>
            <person name="Getino M."/>
            <person name="Pursley I."/>
            <person name="Horton D.L."/>
            <person name="Alikhan N.F."/>
            <person name="Baker D."/>
            <person name="Gharbi K."/>
            <person name="Hall N."/>
            <person name="Watson M."/>
            <person name="Adriaenssens E.M."/>
            <person name="Foster-Nyarko E."/>
            <person name="Jarju S."/>
            <person name="Secka A."/>
            <person name="Antonio M."/>
            <person name="Oren A."/>
            <person name="Chaudhuri R.R."/>
            <person name="La Ragione R."/>
            <person name="Hildebrand F."/>
            <person name="Pallen M.J."/>
        </authorList>
    </citation>
    <scope>NUCLEOTIDE SEQUENCE</scope>
    <source>
        <strain evidence="1">6919</strain>
    </source>
</reference>
<dbReference type="EMBL" id="JADIMC010000028">
    <property type="protein sequence ID" value="MBO8475778.1"/>
    <property type="molecule type" value="Genomic_DNA"/>
</dbReference>
<dbReference type="InterPro" id="IPR010181">
    <property type="entry name" value="CGCAxxGCC_motif"/>
</dbReference>
<accession>A0A9D9IN48</accession>
<dbReference type="Pfam" id="PF09719">
    <property type="entry name" value="C_GCAxxG_C_C"/>
    <property type="match status" value="1"/>
</dbReference>
<gene>
    <name evidence="1" type="ORF">IAB88_02155</name>
</gene>